<gene>
    <name evidence="2" type="ORF">FB45DRAFT_874951</name>
</gene>
<dbReference type="AlphaFoldDB" id="A0AAD7FDR7"/>
<keyword evidence="3" id="KW-1185">Reference proteome</keyword>
<dbReference type="EMBL" id="JARKIF010000030">
    <property type="protein sequence ID" value="KAJ7612749.1"/>
    <property type="molecule type" value="Genomic_DNA"/>
</dbReference>
<name>A0AAD7FDR7_9AGAR</name>
<accession>A0AAD7FDR7</accession>
<protein>
    <submittedName>
        <fullName evidence="2">Uncharacterized protein</fullName>
    </submittedName>
</protein>
<reference evidence="2" key="1">
    <citation type="submission" date="2023-03" db="EMBL/GenBank/DDBJ databases">
        <title>Massive genome expansion in bonnet fungi (Mycena s.s.) driven by repeated elements and novel gene families across ecological guilds.</title>
        <authorList>
            <consortium name="Lawrence Berkeley National Laboratory"/>
            <person name="Harder C.B."/>
            <person name="Miyauchi S."/>
            <person name="Viragh M."/>
            <person name="Kuo A."/>
            <person name="Thoen E."/>
            <person name="Andreopoulos B."/>
            <person name="Lu D."/>
            <person name="Skrede I."/>
            <person name="Drula E."/>
            <person name="Henrissat B."/>
            <person name="Morin E."/>
            <person name="Kohler A."/>
            <person name="Barry K."/>
            <person name="LaButti K."/>
            <person name="Morin E."/>
            <person name="Salamov A."/>
            <person name="Lipzen A."/>
            <person name="Mereny Z."/>
            <person name="Hegedus B."/>
            <person name="Baldrian P."/>
            <person name="Stursova M."/>
            <person name="Weitz H."/>
            <person name="Taylor A."/>
            <person name="Grigoriev I.V."/>
            <person name="Nagy L.G."/>
            <person name="Martin F."/>
            <person name="Kauserud H."/>
        </authorList>
    </citation>
    <scope>NUCLEOTIDE SEQUENCE</scope>
    <source>
        <strain evidence="2">9284</strain>
    </source>
</reference>
<feature type="region of interest" description="Disordered" evidence="1">
    <location>
        <begin position="38"/>
        <end position="150"/>
    </location>
</feature>
<proteinExistence type="predicted"/>
<evidence type="ECO:0000313" key="2">
    <source>
        <dbReference type="EMBL" id="KAJ7612749.1"/>
    </source>
</evidence>
<dbReference type="Proteomes" id="UP001221142">
    <property type="component" value="Unassembled WGS sequence"/>
</dbReference>
<evidence type="ECO:0000313" key="3">
    <source>
        <dbReference type="Proteomes" id="UP001221142"/>
    </source>
</evidence>
<organism evidence="2 3">
    <name type="scientific">Roridomyces roridus</name>
    <dbReference type="NCBI Taxonomy" id="1738132"/>
    <lineage>
        <taxon>Eukaryota</taxon>
        <taxon>Fungi</taxon>
        <taxon>Dikarya</taxon>
        <taxon>Basidiomycota</taxon>
        <taxon>Agaricomycotina</taxon>
        <taxon>Agaricomycetes</taxon>
        <taxon>Agaricomycetidae</taxon>
        <taxon>Agaricales</taxon>
        <taxon>Marasmiineae</taxon>
        <taxon>Mycenaceae</taxon>
        <taxon>Roridomyces</taxon>
    </lineage>
</organism>
<feature type="compositionally biased region" description="Basic residues" evidence="1">
    <location>
        <begin position="48"/>
        <end position="57"/>
    </location>
</feature>
<feature type="compositionally biased region" description="Acidic residues" evidence="1">
    <location>
        <begin position="124"/>
        <end position="147"/>
    </location>
</feature>
<comment type="caution">
    <text evidence="2">The sequence shown here is derived from an EMBL/GenBank/DDBJ whole genome shotgun (WGS) entry which is preliminary data.</text>
</comment>
<sequence>MARKVYCPCCKENIWESARDRHAKGGGWQHMKIPASRNANNLTSRLLRPFRKRKRGRARVEEEEEGNQLEPEPTHNTFEPMDVDDEGTTAGTAPPTPQNSDTLAEPTTVEDEDDLLRPPSLMSMDDDDGDDGDDPDEDDSEPELDEDLLSHVQLSPEDLLREIFEAEEANRASPSPTAFPFGFASRGHSGTRSLPLPRPRIPQHDTISDAEGLPKAAGPSLCNVMRTVKARSASAAAAYPREARRGVAARDASRRVHITPLSSTPRKAREARSPSLIAPKFDARHARVHLPVLMYGC</sequence>
<evidence type="ECO:0000256" key="1">
    <source>
        <dbReference type="SAM" id="MobiDB-lite"/>
    </source>
</evidence>